<dbReference type="Proteomes" id="UP000479938">
    <property type="component" value="Unassembled WGS sequence"/>
</dbReference>
<gene>
    <name evidence="2" type="ORF">FLA105534_03244</name>
</gene>
<dbReference type="RefSeq" id="WP_173971748.1">
    <property type="nucleotide sequence ID" value="NZ_CADCSU010000114.1"/>
</dbReference>
<accession>A0A6J4GR86</accession>
<evidence type="ECO:0008006" key="4">
    <source>
        <dbReference type="Google" id="ProtNLM"/>
    </source>
</evidence>
<feature type="chain" id="PRO_5026858544" description="TonB-dependent receptor SusC" evidence="1">
    <location>
        <begin position="19"/>
        <end position="829"/>
    </location>
</feature>
<evidence type="ECO:0000313" key="3">
    <source>
        <dbReference type="Proteomes" id="UP000479938"/>
    </source>
</evidence>
<dbReference type="InterPro" id="IPR008969">
    <property type="entry name" value="CarboxyPept-like_regulatory"/>
</dbReference>
<sequence length="829" mass="94903">MKNYTLLAFLFFSISNFAQIKGTITDEKGNPLPFVSVFEENTYSGTTSNEQGKYQLNIKKVGKNKIVFQYLGFKTQKVDVSGDSKTIVLDIKMQEESFALNEVVIDPKKNPADAIIRSAIAEKKDNSDKTARYTADFYSKGMFKVKDLPKKILGKKVDLGQDMASNLDSTGTGILYLSETISKITFEKPDKLKEKIIASKISGNNKGYSYNTASLSTYDFYDNTLDFDVKLISPIADNAFSYYKYKLEGTFYDDNNQQVYKIKVIPKRDKEPVFEGYIYIVDDSFAIYALDLDIKGYRMKNEFTEVMTLKQSFSYNTKNKIWTKNAQTLDFNAGIFGVKFSGKFNYVYSNYEFPASFEKKTFGNEIVAFEANANKKDDAFWNQIRPIPLTIEESTDYTKKDSLQTIRKSQKYMDSVDTKNNKFKVTDILMGYDYKNTFKKYSFDYKGLLNIASLSFNTIQGFNLDSGFSFKKWNEDEGKSTSISTTFNYGFSDERFRITGDFTHKFNNINFATMNVSGGTKVAQFNGSEPISKLVNSVSSLFFKDNYMKLYNLEYAQIGYSQNILNGVNLFGKLGYEQRKPLFNTTDYSFFKKDDIYSSNNPLAPNDFTTPAFDPHHLFKAVISTRINFGNKYISRPDGRYNIKNDKYPTVFLAFEKAFAASEKKYEFERIGASVVYDLSLGNKGTLGMNLRAGKFFNAENISFIDYRHFNGNQTHIGTSERYLNVFNLMPYYANSTNDSYFEMHLEHNDMGYIMNKIPLLNLLKSTMNLGFHSLAIPDRKPYTEFTVGLDNLGFGKFKLFRVDYVHSYQGGIQQNGVVFGLKILNVLD</sequence>
<keyword evidence="1" id="KW-0732">Signal</keyword>
<keyword evidence="3" id="KW-1185">Reference proteome</keyword>
<dbReference type="Pfam" id="PF13715">
    <property type="entry name" value="CarbopepD_reg_2"/>
    <property type="match status" value="1"/>
</dbReference>
<feature type="signal peptide" evidence="1">
    <location>
        <begin position="1"/>
        <end position="18"/>
    </location>
</feature>
<reference evidence="2 3" key="1">
    <citation type="submission" date="2020-02" db="EMBL/GenBank/DDBJ databases">
        <authorList>
            <person name="Criscuolo A."/>
        </authorList>
    </citation>
    <scope>NUCLEOTIDE SEQUENCE [LARGE SCALE GENOMIC DNA]</scope>
    <source>
        <strain evidence="2">CIP105534</strain>
    </source>
</reference>
<proteinExistence type="predicted"/>
<dbReference type="Gene3D" id="2.60.40.1120">
    <property type="entry name" value="Carboxypeptidase-like, regulatory domain"/>
    <property type="match status" value="1"/>
</dbReference>
<dbReference type="InterPro" id="IPR043741">
    <property type="entry name" value="DUF5686"/>
</dbReference>
<dbReference type="Pfam" id="PF18939">
    <property type="entry name" value="DUF5686"/>
    <property type="match status" value="1"/>
</dbReference>
<dbReference type="SUPFAM" id="SSF49464">
    <property type="entry name" value="Carboxypeptidase regulatory domain-like"/>
    <property type="match status" value="1"/>
</dbReference>
<name>A0A6J4GR86_9FLAO</name>
<organism evidence="2 3">
    <name type="scientific">Flavobacterium bizetiae</name>
    <dbReference type="NCBI Taxonomy" id="2704140"/>
    <lineage>
        <taxon>Bacteria</taxon>
        <taxon>Pseudomonadati</taxon>
        <taxon>Bacteroidota</taxon>
        <taxon>Flavobacteriia</taxon>
        <taxon>Flavobacteriales</taxon>
        <taxon>Flavobacteriaceae</taxon>
        <taxon>Flavobacterium</taxon>
    </lineage>
</organism>
<protein>
    <recommendedName>
        <fullName evidence="4">TonB-dependent receptor SusC</fullName>
    </recommendedName>
</protein>
<evidence type="ECO:0000256" key="1">
    <source>
        <dbReference type="SAM" id="SignalP"/>
    </source>
</evidence>
<dbReference type="EMBL" id="CADCSU010000114">
    <property type="protein sequence ID" value="CAA9200772.1"/>
    <property type="molecule type" value="Genomic_DNA"/>
</dbReference>
<dbReference type="AlphaFoldDB" id="A0A6J4GR86"/>
<evidence type="ECO:0000313" key="2">
    <source>
        <dbReference type="EMBL" id="CAA9200772.1"/>
    </source>
</evidence>